<feature type="transmembrane region" description="Helical" evidence="5">
    <location>
        <begin position="112"/>
        <end position="131"/>
    </location>
</feature>
<dbReference type="PANTHER" id="PTHR43065:SF42">
    <property type="entry name" value="TWO-COMPONENT SENSOR PPRA"/>
    <property type="match status" value="1"/>
</dbReference>
<comment type="catalytic activity">
    <reaction evidence="1">
        <text>ATP + protein L-histidine = ADP + protein N-phospho-L-histidine.</text>
        <dbReference type="EC" id="2.7.13.3"/>
    </reaction>
</comment>
<dbReference type="PANTHER" id="PTHR43065">
    <property type="entry name" value="SENSOR HISTIDINE KINASE"/>
    <property type="match status" value="1"/>
</dbReference>
<dbReference type="GO" id="GO:0005524">
    <property type="term" value="F:ATP binding"/>
    <property type="evidence" value="ECO:0007669"/>
    <property type="project" value="UniProtKB-KW"/>
</dbReference>
<dbReference type="InterPro" id="IPR003594">
    <property type="entry name" value="HATPase_dom"/>
</dbReference>
<dbReference type="AlphaFoldDB" id="A0A9E8SP32"/>
<keyword evidence="5" id="KW-0472">Membrane</keyword>
<evidence type="ECO:0000313" key="7">
    <source>
        <dbReference type="EMBL" id="WAC14311.1"/>
    </source>
</evidence>
<dbReference type="EC" id="2.7.13.3" evidence="2"/>
<feature type="domain" description="Histidine kinase" evidence="6">
    <location>
        <begin position="206"/>
        <end position="455"/>
    </location>
</feature>
<dbReference type="Gene3D" id="1.10.287.130">
    <property type="match status" value="1"/>
</dbReference>
<sequence>MDYFIVSFFLIQYVRTSLQTATQLPNWDKLLIYGRYVSIALIATYYISGTPSWFAWFWHIFLTAMLLVFYKNDDFKPIRGMVQSVIPFVVIAIIGDLLETIVPRLYREYNDIFVVIQSFAFVLCFVIWFYARKQQNVLIKEREDRMRDELASKAQKESLEYLVNERTHELLQQKEELQKTIEELKATQNQLIQSEKMASLGELTAGIAHEIQNPLNFVNNFSEVSVELCQELEEEIDKTSISDSDKEYIKEIIGDLSQNQQKITHHGKRADSIVKGMLQHSRASSGEKEPVEINALADEYMRLAYHGLRAKDKEFNATLTTDFDPTIGKVNVLPQDLGRVFLNLFTNAFYAVAEKKRQLTEAGSTEDYKPEVKISTKKFANTLYIRVSDNGTGMPDHVKAKIFQPFFTTKPTGQGTGLGLSMSYDIITSGHGGYLEVDTVAGEKTEFKITLPVDNITDQTNGNV</sequence>
<dbReference type="Gene3D" id="3.30.565.10">
    <property type="entry name" value="Histidine kinase-like ATPase, C-terminal domain"/>
    <property type="match status" value="1"/>
</dbReference>
<dbReference type="SUPFAM" id="SSF55874">
    <property type="entry name" value="ATPase domain of HSP90 chaperone/DNA topoisomerase II/histidine kinase"/>
    <property type="match status" value="1"/>
</dbReference>
<evidence type="ECO:0000313" key="8">
    <source>
        <dbReference type="Proteomes" id="UP001164653"/>
    </source>
</evidence>
<feature type="transmembrane region" description="Helical" evidence="5">
    <location>
        <begin position="53"/>
        <end position="70"/>
    </location>
</feature>
<dbReference type="KEGG" id="dpf:ON006_10205"/>
<gene>
    <name evidence="7" type="ORF">ON006_10205</name>
</gene>
<dbReference type="Pfam" id="PF02518">
    <property type="entry name" value="HATPase_c"/>
    <property type="match status" value="1"/>
</dbReference>
<evidence type="ECO:0000259" key="6">
    <source>
        <dbReference type="PROSITE" id="PS50109"/>
    </source>
</evidence>
<keyword evidence="5" id="KW-0812">Transmembrane</keyword>
<evidence type="ECO:0000256" key="4">
    <source>
        <dbReference type="SAM" id="Coils"/>
    </source>
</evidence>
<dbReference type="PRINTS" id="PR00344">
    <property type="entry name" value="BCTRLSENSOR"/>
</dbReference>
<keyword evidence="5" id="KW-1133">Transmembrane helix</keyword>
<dbReference type="InterPro" id="IPR004358">
    <property type="entry name" value="Sig_transdc_His_kin-like_C"/>
</dbReference>
<accession>A0A9E8SP32</accession>
<evidence type="ECO:0000256" key="1">
    <source>
        <dbReference type="ARBA" id="ARBA00000085"/>
    </source>
</evidence>
<dbReference type="Proteomes" id="UP001164653">
    <property type="component" value="Chromosome"/>
</dbReference>
<feature type="transmembrane region" description="Helical" evidence="5">
    <location>
        <begin position="82"/>
        <end position="106"/>
    </location>
</feature>
<dbReference type="SUPFAM" id="SSF47384">
    <property type="entry name" value="Homodimeric domain of signal transducing histidine kinase"/>
    <property type="match status" value="1"/>
</dbReference>
<dbReference type="RefSeq" id="WP_244819678.1">
    <property type="nucleotide sequence ID" value="NZ_CP112998.1"/>
</dbReference>
<organism evidence="7 8">
    <name type="scientific">Dyadobacter pollutisoli</name>
    <dbReference type="NCBI Taxonomy" id="2910158"/>
    <lineage>
        <taxon>Bacteria</taxon>
        <taxon>Pseudomonadati</taxon>
        <taxon>Bacteroidota</taxon>
        <taxon>Cytophagia</taxon>
        <taxon>Cytophagales</taxon>
        <taxon>Spirosomataceae</taxon>
        <taxon>Dyadobacter</taxon>
    </lineage>
</organism>
<dbReference type="InterPro" id="IPR036890">
    <property type="entry name" value="HATPase_C_sf"/>
</dbReference>
<keyword evidence="4" id="KW-0175">Coiled coil</keyword>
<dbReference type="InterPro" id="IPR005467">
    <property type="entry name" value="His_kinase_dom"/>
</dbReference>
<protein>
    <recommendedName>
        <fullName evidence="2">histidine kinase</fullName>
        <ecNumber evidence="2">2.7.13.3</ecNumber>
    </recommendedName>
</protein>
<dbReference type="SMART" id="SM00387">
    <property type="entry name" value="HATPase_c"/>
    <property type="match status" value="1"/>
</dbReference>
<dbReference type="CDD" id="cd00082">
    <property type="entry name" value="HisKA"/>
    <property type="match status" value="1"/>
</dbReference>
<dbReference type="InterPro" id="IPR003661">
    <property type="entry name" value="HisK_dim/P_dom"/>
</dbReference>
<keyword evidence="7" id="KW-0067">ATP-binding</keyword>
<feature type="coiled-coil region" evidence="4">
    <location>
        <begin position="167"/>
        <end position="197"/>
    </location>
</feature>
<keyword evidence="8" id="KW-1185">Reference proteome</keyword>
<evidence type="ECO:0000256" key="5">
    <source>
        <dbReference type="SAM" id="Phobius"/>
    </source>
</evidence>
<dbReference type="InterPro" id="IPR036097">
    <property type="entry name" value="HisK_dim/P_sf"/>
</dbReference>
<evidence type="ECO:0000256" key="3">
    <source>
        <dbReference type="ARBA" id="ARBA00022553"/>
    </source>
</evidence>
<dbReference type="EMBL" id="CP112998">
    <property type="protein sequence ID" value="WAC14311.1"/>
    <property type="molecule type" value="Genomic_DNA"/>
</dbReference>
<reference evidence="7" key="1">
    <citation type="submission" date="2022-11" db="EMBL/GenBank/DDBJ databases">
        <title>Dyadobacter pollutisoli sp. nov., isolated from plastic dumped soil.</title>
        <authorList>
            <person name="Kim J.M."/>
            <person name="Kim K.R."/>
            <person name="Lee J.K."/>
            <person name="Hao L."/>
            <person name="Jeon C.O."/>
        </authorList>
    </citation>
    <scope>NUCLEOTIDE SEQUENCE</scope>
    <source>
        <strain evidence="7">U1</strain>
    </source>
</reference>
<evidence type="ECO:0000256" key="2">
    <source>
        <dbReference type="ARBA" id="ARBA00012438"/>
    </source>
</evidence>
<dbReference type="GO" id="GO:0000155">
    <property type="term" value="F:phosphorelay sensor kinase activity"/>
    <property type="evidence" value="ECO:0007669"/>
    <property type="project" value="InterPro"/>
</dbReference>
<proteinExistence type="predicted"/>
<keyword evidence="3" id="KW-0597">Phosphoprotein</keyword>
<feature type="transmembrane region" description="Helical" evidence="5">
    <location>
        <begin position="30"/>
        <end position="47"/>
    </location>
</feature>
<keyword evidence="7" id="KW-0547">Nucleotide-binding</keyword>
<dbReference type="PROSITE" id="PS50109">
    <property type="entry name" value="HIS_KIN"/>
    <property type="match status" value="1"/>
</dbReference>
<name>A0A9E8SP32_9BACT</name>